<comment type="caution">
    <text evidence="1">The sequence shown here is derived from an EMBL/GenBank/DDBJ whole genome shotgun (WGS) entry which is preliminary data.</text>
</comment>
<protein>
    <submittedName>
        <fullName evidence="1">Uncharacterized protein</fullName>
    </submittedName>
</protein>
<keyword evidence="2" id="KW-1185">Reference proteome</keyword>
<name>A0AAV5TAR1_9BILA</name>
<proteinExistence type="predicted"/>
<accession>A0AAV5TAR1</accession>
<evidence type="ECO:0000313" key="1">
    <source>
        <dbReference type="EMBL" id="GMS92404.1"/>
    </source>
</evidence>
<organism evidence="1 2">
    <name type="scientific">Pristionchus entomophagus</name>
    <dbReference type="NCBI Taxonomy" id="358040"/>
    <lineage>
        <taxon>Eukaryota</taxon>
        <taxon>Metazoa</taxon>
        <taxon>Ecdysozoa</taxon>
        <taxon>Nematoda</taxon>
        <taxon>Chromadorea</taxon>
        <taxon>Rhabditida</taxon>
        <taxon>Rhabditina</taxon>
        <taxon>Diplogasteromorpha</taxon>
        <taxon>Diplogasteroidea</taxon>
        <taxon>Neodiplogasteridae</taxon>
        <taxon>Pristionchus</taxon>
    </lineage>
</organism>
<dbReference type="Proteomes" id="UP001432027">
    <property type="component" value="Unassembled WGS sequence"/>
</dbReference>
<dbReference type="AlphaFoldDB" id="A0AAV5TAR1"/>
<evidence type="ECO:0000313" key="2">
    <source>
        <dbReference type="Proteomes" id="UP001432027"/>
    </source>
</evidence>
<dbReference type="EMBL" id="BTSX01000004">
    <property type="protein sequence ID" value="GMS92404.1"/>
    <property type="molecule type" value="Genomic_DNA"/>
</dbReference>
<reference evidence="1" key="1">
    <citation type="submission" date="2023-10" db="EMBL/GenBank/DDBJ databases">
        <title>Genome assembly of Pristionchus species.</title>
        <authorList>
            <person name="Yoshida K."/>
            <person name="Sommer R.J."/>
        </authorList>
    </citation>
    <scope>NUCLEOTIDE SEQUENCE</scope>
    <source>
        <strain evidence="1">RS0144</strain>
    </source>
</reference>
<gene>
    <name evidence="1" type="ORF">PENTCL1PPCAC_14579</name>
</gene>
<sequence length="131" mass="15012">MQIPADLFFQVITRHKTVHVHSGCVMINWVELKHAMEIITSNAHVQTVRLTLTNSSVANWLNDDGITMYSRAGDTCREFELISNRIPHKNAVDTAEYDMQLRYKQCFVRIRGFSWAGGDHPILVSMSNCEM</sequence>